<keyword evidence="9" id="KW-1185">Reference proteome</keyword>
<keyword evidence="2" id="KW-0479">Metal-binding</keyword>
<dbReference type="InterPro" id="IPR007219">
    <property type="entry name" value="XnlR_reg_dom"/>
</dbReference>
<reference evidence="8 9" key="1">
    <citation type="submission" date="2016-07" db="EMBL/GenBank/DDBJ databases">
        <title>Pervasive Adenine N6-methylation of Active Genes in Fungi.</title>
        <authorList>
            <consortium name="DOE Joint Genome Institute"/>
            <person name="Mondo S.J."/>
            <person name="Dannebaum R.O."/>
            <person name="Kuo R.C."/>
            <person name="Labutti K."/>
            <person name="Haridas S."/>
            <person name="Kuo A."/>
            <person name="Salamov A."/>
            <person name="Ahrendt S.R."/>
            <person name="Lipzen A."/>
            <person name="Sullivan W."/>
            <person name="Andreopoulos W.B."/>
            <person name="Clum A."/>
            <person name="Lindquist E."/>
            <person name="Daum C."/>
            <person name="Ramamoorthy G.K."/>
            <person name="Gryganskyi A."/>
            <person name="Culley D."/>
            <person name="Magnuson J.K."/>
            <person name="James T.Y."/>
            <person name="O'Malley M.A."/>
            <person name="Stajich J.E."/>
            <person name="Spatafora J.W."/>
            <person name="Visel A."/>
            <person name="Grigoriev I.V."/>
        </authorList>
    </citation>
    <scope>NUCLEOTIDE SEQUENCE [LARGE SCALE GENOMIC DNA]</scope>
    <source>
        <strain evidence="8 9">CBS 115471</strain>
    </source>
</reference>
<dbReference type="GO" id="GO:0000981">
    <property type="term" value="F:DNA-binding transcription factor activity, RNA polymerase II-specific"/>
    <property type="evidence" value="ECO:0007669"/>
    <property type="project" value="InterPro"/>
</dbReference>
<dbReference type="PANTHER" id="PTHR47338:SF10">
    <property type="entry name" value="TRANSCRIPTION FACTOR DOMAIN-CONTAINING PROTEIN-RELATED"/>
    <property type="match status" value="1"/>
</dbReference>
<organism evidence="8 9">
    <name type="scientific">Clohesyomyces aquaticus</name>
    <dbReference type="NCBI Taxonomy" id="1231657"/>
    <lineage>
        <taxon>Eukaryota</taxon>
        <taxon>Fungi</taxon>
        <taxon>Dikarya</taxon>
        <taxon>Ascomycota</taxon>
        <taxon>Pezizomycotina</taxon>
        <taxon>Dothideomycetes</taxon>
        <taxon>Pleosporomycetidae</taxon>
        <taxon>Pleosporales</taxon>
        <taxon>Lindgomycetaceae</taxon>
        <taxon>Clohesyomyces</taxon>
    </lineage>
</organism>
<accession>A0A1Y1YGJ3</accession>
<evidence type="ECO:0000313" key="9">
    <source>
        <dbReference type="Proteomes" id="UP000193144"/>
    </source>
</evidence>
<dbReference type="GO" id="GO:0003677">
    <property type="term" value="F:DNA binding"/>
    <property type="evidence" value="ECO:0007669"/>
    <property type="project" value="InterPro"/>
</dbReference>
<dbReference type="GO" id="GO:0005634">
    <property type="term" value="C:nucleus"/>
    <property type="evidence" value="ECO:0007669"/>
    <property type="project" value="UniProtKB-SubCell"/>
</dbReference>
<dbReference type="EMBL" id="MCFA01000248">
    <property type="protein sequence ID" value="ORX96764.1"/>
    <property type="molecule type" value="Genomic_DNA"/>
</dbReference>
<dbReference type="Proteomes" id="UP000193144">
    <property type="component" value="Unassembled WGS sequence"/>
</dbReference>
<sequence>MALNPDEAIQWQLPESSVVNPTDSGPQASATGNSRVCDSCIRSSVIRAVPRAHAAPRAEKLASIPLKGVDLVRSQAHIVVHQHLEPILVGRRQLNYEEPSIVTQNPSPTTSVSGLSFIRSFEAPNQEAPIRAPVDIGPTEEQHLLERYFDIVQDANPIYSKERFLSRYRNSLCDSGLISTITTITTKLTRPMSVEESATIDTRLDSLLSSSTVQENLFTDFPSLDQYRKSCVLAIYEFHQFPGHQSWVRIGILTRMAFRTGLDRLENLRKLEPEWRALSKEDMEEWRAIWWCIYRLDSYSNLSSGTPYLVSEDLIATALILCSPSQPMNDAEAPLPVLLSAYSETPWKLLPVITSHPETMYANIHNITIMMMRQVGQITRVAQLRLLGEMSSRITEVERRLAALRLALPPNWLNPKRNAFSHESHVDHHARLVTVLFLLMARLLLAILCCSGQQEEGWLMSWQQVLEICQDIASIAEQWNSLFCVKVDPAVSFIIFTALVFLDLHEKSTATSGPTLQRQIHHDKTVLRLQLEHFANIWTLPRLLSLSYATFSESIPGPLAGRHIKTILLRFEAPLHPRWLQFLSNPQKYWDKF</sequence>
<evidence type="ECO:0000256" key="3">
    <source>
        <dbReference type="ARBA" id="ARBA00023015"/>
    </source>
</evidence>
<evidence type="ECO:0000256" key="2">
    <source>
        <dbReference type="ARBA" id="ARBA00022723"/>
    </source>
</evidence>
<evidence type="ECO:0000256" key="6">
    <source>
        <dbReference type="SAM" id="MobiDB-lite"/>
    </source>
</evidence>
<dbReference type="CDD" id="cd12148">
    <property type="entry name" value="fungal_TF_MHR"/>
    <property type="match status" value="1"/>
</dbReference>
<dbReference type="STRING" id="1231657.A0A1Y1YGJ3"/>
<evidence type="ECO:0000259" key="7">
    <source>
        <dbReference type="SMART" id="SM00906"/>
    </source>
</evidence>
<protein>
    <recommendedName>
        <fullName evidence="7">Xylanolytic transcriptional activator regulatory domain-containing protein</fullName>
    </recommendedName>
</protein>
<gene>
    <name evidence="8" type="ORF">BCR34DRAFT_607538</name>
</gene>
<feature type="domain" description="Xylanolytic transcriptional activator regulatory" evidence="7">
    <location>
        <begin position="246"/>
        <end position="326"/>
    </location>
</feature>
<evidence type="ECO:0000256" key="1">
    <source>
        <dbReference type="ARBA" id="ARBA00004123"/>
    </source>
</evidence>
<keyword evidence="4" id="KW-0804">Transcription</keyword>
<proteinExistence type="predicted"/>
<keyword evidence="3" id="KW-0805">Transcription regulation</keyword>
<evidence type="ECO:0000313" key="8">
    <source>
        <dbReference type="EMBL" id="ORX96764.1"/>
    </source>
</evidence>
<feature type="compositionally biased region" description="Polar residues" evidence="6">
    <location>
        <begin position="13"/>
        <end position="34"/>
    </location>
</feature>
<feature type="region of interest" description="Disordered" evidence="6">
    <location>
        <begin position="12"/>
        <end position="34"/>
    </location>
</feature>
<dbReference type="AlphaFoldDB" id="A0A1Y1YGJ3"/>
<dbReference type="InterPro" id="IPR050815">
    <property type="entry name" value="TF_fung"/>
</dbReference>
<evidence type="ECO:0000256" key="4">
    <source>
        <dbReference type="ARBA" id="ARBA00023163"/>
    </source>
</evidence>
<evidence type="ECO:0000256" key="5">
    <source>
        <dbReference type="ARBA" id="ARBA00023242"/>
    </source>
</evidence>
<dbReference type="GO" id="GO:0006351">
    <property type="term" value="P:DNA-templated transcription"/>
    <property type="evidence" value="ECO:0007669"/>
    <property type="project" value="InterPro"/>
</dbReference>
<keyword evidence="5" id="KW-0539">Nucleus</keyword>
<comment type="caution">
    <text evidence="8">The sequence shown here is derived from an EMBL/GenBank/DDBJ whole genome shotgun (WGS) entry which is preliminary data.</text>
</comment>
<dbReference type="Pfam" id="PF04082">
    <property type="entry name" value="Fungal_trans"/>
    <property type="match status" value="1"/>
</dbReference>
<dbReference type="PANTHER" id="PTHR47338">
    <property type="entry name" value="ZN(II)2CYS6 TRANSCRIPTION FACTOR (EUROFUNG)-RELATED"/>
    <property type="match status" value="1"/>
</dbReference>
<dbReference type="OrthoDB" id="3362851at2759"/>
<dbReference type="GO" id="GO:0008270">
    <property type="term" value="F:zinc ion binding"/>
    <property type="evidence" value="ECO:0007669"/>
    <property type="project" value="InterPro"/>
</dbReference>
<name>A0A1Y1YGJ3_9PLEO</name>
<dbReference type="SMART" id="SM00906">
    <property type="entry name" value="Fungal_trans"/>
    <property type="match status" value="1"/>
</dbReference>
<comment type="subcellular location">
    <subcellularLocation>
        <location evidence="1">Nucleus</location>
    </subcellularLocation>
</comment>